<gene>
    <name evidence="2" type="ORF">ACEWY4_010372</name>
</gene>
<accession>A0ABD1K1T0</accession>
<evidence type="ECO:0008006" key="4">
    <source>
        <dbReference type="Google" id="ProtNLM"/>
    </source>
</evidence>
<feature type="region of interest" description="Disordered" evidence="1">
    <location>
        <begin position="109"/>
        <end position="128"/>
    </location>
</feature>
<feature type="compositionally biased region" description="Basic and acidic residues" evidence="1">
    <location>
        <begin position="50"/>
        <end position="59"/>
    </location>
</feature>
<keyword evidence="3" id="KW-1185">Reference proteome</keyword>
<dbReference type="PANTHER" id="PTHR14330:SF2">
    <property type="entry name" value="A-KINASE-INTERACTING PROTEIN 1"/>
    <property type="match status" value="1"/>
</dbReference>
<dbReference type="AlphaFoldDB" id="A0ABD1K1T0"/>
<feature type="compositionally biased region" description="Low complexity" evidence="1">
    <location>
        <begin position="33"/>
        <end position="46"/>
    </location>
</feature>
<evidence type="ECO:0000313" key="3">
    <source>
        <dbReference type="Proteomes" id="UP001591681"/>
    </source>
</evidence>
<reference evidence="2 3" key="1">
    <citation type="submission" date="2024-09" db="EMBL/GenBank/DDBJ databases">
        <title>A chromosome-level genome assembly of Gray's grenadier anchovy, Coilia grayii.</title>
        <authorList>
            <person name="Fu Z."/>
        </authorList>
    </citation>
    <scope>NUCLEOTIDE SEQUENCE [LARGE SCALE GENOMIC DNA]</scope>
    <source>
        <strain evidence="2">G4</strain>
        <tissue evidence="2">Muscle</tissue>
    </source>
</reference>
<dbReference type="InterPro" id="IPR033214">
    <property type="entry name" value="AKIP1"/>
</dbReference>
<dbReference type="PANTHER" id="PTHR14330">
    <property type="entry name" value="A-KINASE-INTERACTING PROTEIN 1"/>
    <property type="match status" value="1"/>
</dbReference>
<dbReference type="EMBL" id="JBHFQA010000009">
    <property type="protein sequence ID" value="KAL2093060.1"/>
    <property type="molecule type" value="Genomic_DNA"/>
</dbReference>
<organism evidence="2 3">
    <name type="scientific">Coilia grayii</name>
    <name type="common">Gray's grenadier anchovy</name>
    <dbReference type="NCBI Taxonomy" id="363190"/>
    <lineage>
        <taxon>Eukaryota</taxon>
        <taxon>Metazoa</taxon>
        <taxon>Chordata</taxon>
        <taxon>Craniata</taxon>
        <taxon>Vertebrata</taxon>
        <taxon>Euteleostomi</taxon>
        <taxon>Actinopterygii</taxon>
        <taxon>Neopterygii</taxon>
        <taxon>Teleostei</taxon>
        <taxon>Clupei</taxon>
        <taxon>Clupeiformes</taxon>
        <taxon>Clupeoidei</taxon>
        <taxon>Engraulidae</taxon>
        <taxon>Coilinae</taxon>
        <taxon>Coilia</taxon>
    </lineage>
</organism>
<name>A0ABD1K1T0_9TELE</name>
<evidence type="ECO:0000313" key="2">
    <source>
        <dbReference type="EMBL" id="KAL2093060.1"/>
    </source>
</evidence>
<proteinExistence type="predicted"/>
<feature type="region of interest" description="Disordered" evidence="1">
    <location>
        <begin position="26"/>
        <end position="64"/>
    </location>
</feature>
<evidence type="ECO:0000256" key="1">
    <source>
        <dbReference type="SAM" id="MobiDB-lite"/>
    </source>
</evidence>
<sequence length="188" mass="20828">MTSHSWLESSLHRSSKLGLEVLERARKRSVRWSNTSPPDSTSPESSGKTHQSDNEKTQDDPASLQKSLDSAFNRIVEIMDHTSYECRNFYKSVPEPSKHEREHVCHFHASRAPRPSPELPSTSGRKHIPVPMSVPLKDAGKSQCGPEDFHIVLSPGSYAITAGIQGATPQTQVVRVKPGESMSLTFNL</sequence>
<comment type="caution">
    <text evidence="2">The sequence shown here is derived from an EMBL/GenBank/DDBJ whole genome shotgun (WGS) entry which is preliminary data.</text>
</comment>
<dbReference type="Proteomes" id="UP001591681">
    <property type="component" value="Unassembled WGS sequence"/>
</dbReference>
<protein>
    <recommendedName>
        <fullName evidence="4">A-kinase interacting protein 1</fullName>
    </recommendedName>
</protein>